<dbReference type="PROSITE" id="PS00639">
    <property type="entry name" value="THIOL_PROTEASE_HIS"/>
    <property type="match status" value="1"/>
</dbReference>
<evidence type="ECO:0000259" key="2">
    <source>
        <dbReference type="SMART" id="SM00645"/>
    </source>
</evidence>
<dbReference type="AlphaFoldDB" id="A0A8J2MKL9"/>
<gene>
    <name evidence="3" type="ORF">CJOHNSTONI_LOCUS2188</name>
</gene>
<sequence>DEKKRLHGFSLNTAGIKEANMSQLLGSKLKKAIPRYVDYRKTVSKTPVRTQEIKCYIFAALSTFEMHIALKNRKPPVRLSVQDVMDCSSFQKCYGRGGDLTQVYDWVSENGVMTSEKYPYKENDSKVLAVYGPVGISLHASRYGFISYDRGIYDDPDCPDNTNHAVVAVGYGVKNGKKYFIIGNEFISVMKRW</sequence>
<name>A0A8J2MKL9_9BILA</name>
<dbReference type="PANTHER" id="PTHR12411">
    <property type="entry name" value="CYSTEINE PROTEASE FAMILY C1-RELATED"/>
    <property type="match status" value="1"/>
</dbReference>
<comment type="similarity">
    <text evidence="1">Belongs to the peptidase C1 family.</text>
</comment>
<evidence type="ECO:0000313" key="3">
    <source>
        <dbReference type="EMBL" id="CAG9531815.1"/>
    </source>
</evidence>
<dbReference type="SUPFAM" id="SSF54001">
    <property type="entry name" value="Cysteine proteinases"/>
    <property type="match status" value="1"/>
</dbReference>
<dbReference type="GO" id="GO:0008234">
    <property type="term" value="F:cysteine-type peptidase activity"/>
    <property type="evidence" value="ECO:0007669"/>
    <property type="project" value="InterPro"/>
</dbReference>
<reference evidence="3" key="1">
    <citation type="submission" date="2021-09" db="EMBL/GenBank/DDBJ databases">
        <authorList>
            <consortium name="Pathogen Informatics"/>
        </authorList>
    </citation>
    <scope>NUCLEOTIDE SEQUENCE</scope>
</reference>
<dbReference type="InterPro" id="IPR025660">
    <property type="entry name" value="Pept_his_AS"/>
</dbReference>
<dbReference type="Proteomes" id="UP000746747">
    <property type="component" value="Unassembled WGS sequence"/>
</dbReference>
<dbReference type="InterPro" id="IPR013128">
    <property type="entry name" value="Peptidase_C1A"/>
</dbReference>
<dbReference type="Gene3D" id="3.90.70.10">
    <property type="entry name" value="Cysteine proteinases"/>
    <property type="match status" value="2"/>
</dbReference>
<dbReference type="OrthoDB" id="5843526at2759"/>
<accession>A0A8J2MKL9</accession>
<dbReference type="Pfam" id="PF00112">
    <property type="entry name" value="Peptidase_C1"/>
    <property type="match status" value="2"/>
</dbReference>
<evidence type="ECO:0000313" key="4">
    <source>
        <dbReference type="Proteomes" id="UP000746747"/>
    </source>
</evidence>
<proteinExistence type="inferred from homology"/>
<feature type="non-terminal residue" evidence="3">
    <location>
        <position position="1"/>
    </location>
</feature>
<dbReference type="GO" id="GO:0006508">
    <property type="term" value="P:proteolysis"/>
    <property type="evidence" value="ECO:0007669"/>
    <property type="project" value="InterPro"/>
</dbReference>
<dbReference type="EMBL" id="CAKAEH010000764">
    <property type="protein sequence ID" value="CAG9531815.1"/>
    <property type="molecule type" value="Genomic_DNA"/>
</dbReference>
<organism evidence="3 4">
    <name type="scientific">Cercopithifilaria johnstoni</name>
    <dbReference type="NCBI Taxonomy" id="2874296"/>
    <lineage>
        <taxon>Eukaryota</taxon>
        <taxon>Metazoa</taxon>
        <taxon>Ecdysozoa</taxon>
        <taxon>Nematoda</taxon>
        <taxon>Chromadorea</taxon>
        <taxon>Rhabditida</taxon>
        <taxon>Spirurina</taxon>
        <taxon>Spiruromorpha</taxon>
        <taxon>Filarioidea</taxon>
        <taxon>Onchocercidae</taxon>
        <taxon>Cercopithifilaria</taxon>
    </lineage>
</organism>
<dbReference type="SMART" id="SM00645">
    <property type="entry name" value="Pept_C1"/>
    <property type="match status" value="1"/>
</dbReference>
<protein>
    <recommendedName>
        <fullName evidence="2">Peptidase C1A papain C-terminal domain-containing protein</fullName>
    </recommendedName>
</protein>
<dbReference type="InterPro" id="IPR000668">
    <property type="entry name" value="Peptidase_C1A_C"/>
</dbReference>
<keyword evidence="4" id="KW-1185">Reference proteome</keyword>
<evidence type="ECO:0000256" key="1">
    <source>
        <dbReference type="ARBA" id="ARBA00008455"/>
    </source>
</evidence>
<feature type="domain" description="Peptidase C1A papain C-terminal" evidence="2">
    <location>
        <begin position="33"/>
        <end position="190"/>
    </location>
</feature>
<comment type="caution">
    <text evidence="3">The sequence shown here is derived from an EMBL/GenBank/DDBJ whole genome shotgun (WGS) entry which is preliminary data.</text>
</comment>
<dbReference type="InterPro" id="IPR038765">
    <property type="entry name" value="Papain-like_cys_pep_sf"/>
</dbReference>